<gene>
    <name evidence="1" type="ORF">HNQ69_001254</name>
</gene>
<evidence type="ECO:0000313" key="1">
    <source>
        <dbReference type="EMBL" id="MBB5074120.1"/>
    </source>
</evidence>
<organism evidence="1 2">
    <name type="scientific">Bartonella callosciuri</name>
    <dbReference type="NCBI Taxonomy" id="686223"/>
    <lineage>
        <taxon>Bacteria</taxon>
        <taxon>Pseudomonadati</taxon>
        <taxon>Pseudomonadota</taxon>
        <taxon>Alphaproteobacteria</taxon>
        <taxon>Hyphomicrobiales</taxon>
        <taxon>Bartonellaceae</taxon>
        <taxon>Bartonella</taxon>
    </lineage>
</organism>
<dbReference type="Proteomes" id="UP000561417">
    <property type="component" value="Unassembled WGS sequence"/>
</dbReference>
<accession>A0A840NQI4</accession>
<dbReference type="AlphaFoldDB" id="A0A840NQI4"/>
<evidence type="ECO:0000313" key="2">
    <source>
        <dbReference type="Proteomes" id="UP000561417"/>
    </source>
</evidence>
<keyword evidence="2" id="KW-1185">Reference proteome</keyword>
<dbReference type="EMBL" id="JACHIM010000005">
    <property type="protein sequence ID" value="MBB5074120.1"/>
    <property type="molecule type" value="Genomic_DNA"/>
</dbReference>
<comment type="caution">
    <text evidence="1">The sequence shown here is derived from an EMBL/GenBank/DDBJ whole genome shotgun (WGS) entry which is preliminary data.</text>
</comment>
<name>A0A840NQI4_9HYPH</name>
<proteinExistence type="predicted"/>
<dbReference type="RefSeq" id="WP_183229087.1">
    <property type="nucleotide sequence ID" value="NZ_JACHIM010000005.1"/>
</dbReference>
<reference evidence="1 2" key="1">
    <citation type="submission" date="2020-08" db="EMBL/GenBank/DDBJ databases">
        <title>Genomic Encyclopedia of Type Strains, Phase IV (KMG-IV): sequencing the most valuable type-strain genomes for metagenomic binning, comparative biology and taxonomic classification.</title>
        <authorList>
            <person name="Goeker M."/>
        </authorList>
    </citation>
    <scope>NUCLEOTIDE SEQUENCE [LARGE SCALE GENOMIC DNA]</scope>
    <source>
        <strain evidence="1 2">DSM 28538</strain>
    </source>
</reference>
<sequence>MSQTVKNAGRINQFREAVIKNLKRALPDVRDCSCQFGRFNLEELETQMLVAPAIRVAVLESRLNSVASGQQSADLHLGAFIITTGKERDVQSWLLAEAIAVLCHSGQLWGLTHLSAPRDVQIEPIISAAIKQRGVSISVVEWHQDLHHLGQDIFCDEGQLKTGLLSCDNESWDNEVCP</sequence>
<protein>
    <submittedName>
        <fullName evidence="1">Uncharacterized protein</fullName>
    </submittedName>
</protein>